<evidence type="ECO:0000313" key="10">
    <source>
        <dbReference type="Proteomes" id="UP001457282"/>
    </source>
</evidence>
<keyword evidence="6" id="KW-0472">Membrane</keyword>
<dbReference type="AlphaFoldDB" id="A0AAW1YG53"/>
<feature type="region of interest" description="Disordered" evidence="8">
    <location>
        <begin position="28"/>
        <end position="146"/>
    </location>
</feature>
<dbReference type="InterPro" id="IPR019177">
    <property type="entry name" value="Golgin_subfamily_A_member_5"/>
</dbReference>
<feature type="compositionally biased region" description="Polar residues" evidence="8">
    <location>
        <begin position="58"/>
        <end position="67"/>
    </location>
</feature>
<gene>
    <name evidence="9" type="ORF">M0R45_003406</name>
</gene>
<dbReference type="GO" id="GO:0000301">
    <property type="term" value="P:retrograde transport, vesicle recycling within Golgi"/>
    <property type="evidence" value="ECO:0007669"/>
    <property type="project" value="TreeGrafter"/>
</dbReference>
<keyword evidence="4" id="KW-0333">Golgi apparatus</keyword>
<name>A0AAW1YG53_RUBAR</name>
<protein>
    <recommendedName>
        <fullName evidence="11">Golgin-84</fullName>
    </recommendedName>
</protein>
<feature type="compositionally biased region" description="Polar residues" evidence="8">
    <location>
        <begin position="112"/>
        <end position="124"/>
    </location>
</feature>
<keyword evidence="3" id="KW-1133">Transmembrane helix</keyword>
<evidence type="ECO:0000256" key="2">
    <source>
        <dbReference type="ARBA" id="ARBA00022692"/>
    </source>
</evidence>
<dbReference type="EMBL" id="JBEDUW010000001">
    <property type="protein sequence ID" value="KAK9947802.1"/>
    <property type="molecule type" value="Genomic_DNA"/>
</dbReference>
<accession>A0AAW1YG53</accession>
<feature type="compositionally biased region" description="Polar residues" evidence="8">
    <location>
        <begin position="30"/>
        <end position="43"/>
    </location>
</feature>
<evidence type="ECO:0000256" key="8">
    <source>
        <dbReference type="SAM" id="MobiDB-lite"/>
    </source>
</evidence>
<dbReference type="Proteomes" id="UP001457282">
    <property type="component" value="Unassembled WGS sequence"/>
</dbReference>
<evidence type="ECO:0000256" key="4">
    <source>
        <dbReference type="ARBA" id="ARBA00023034"/>
    </source>
</evidence>
<evidence type="ECO:0000256" key="3">
    <source>
        <dbReference type="ARBA" id="ARBA00022989"/>
    </source>
</evidence>
<dbReference type="PANTHER" id="PTHR13815">
    <property type="entry name" value="GOLGIN-84"/>
    <property type="match status" value="1"/>
</dbReference>
<dbReference type="GO" id="GO:0007030">
    <property type="term" value="P:Golgi organization"/>
    <property type="evidence" value="ECO:0007669"/>
    <property type="project" value="InterPro"/>
</dbReference>
<keyword evidence="5 7" id="KW-0175">Coiled coil</keyword>
<feature type="compositionally biased region" description="Basic and acidic residues" evidence="8">
    <location>
        <begin position="95"/>
        <end position="106"/>
    </location>
</feature>
<reference evidence="9 10" key="1">
    <citation type="journal article" date="2023" name="G3 (Bethesda)">
        <title>A chromosome-length genome assembly and annotation of blackberry (Rubus argutus, cv. 'Hillquist').</title>
        <authorList>
            <person name="Bruna T."/>
            <person name="Aryal R."/>
            <person name="Dudchenko O."/>
            <person name="Sargent D.J."/>
            <person name="Mead D."/>
            <person name="Buti M."/>
            <person name="Cavallini A."/>
            <person name="Hytonen T."/>
            <person name="Andres J."/>
            <person name="Pham M."/>
            <person name="Weisz D."/>
            <person name="Mascagni F."/>
            <person name="Usai G."/>
            <person name="Natali L."/>
            <person name="Bassil N."/>
            <person name="Fernandez G.E."/>
            <person name="Lomsadze A."/>
            <person name="Armour M."/>
            <person name="Olukolu B."/>
            <person name="Poorten T."/>
            <person name="Britton C."/>
            <person name="Davik J."/>
            <person name="Ashrafi H."/>
            <person name="Aiden E.L."/>
            <person name="Borodovsky M."/>
            <person name="Worthington M."/>
        </authorList>
    </citation>
    <scope>NUCLEOTIDE SEQUENCE [LARGE SCALE GENOMIC DNA]</scope>
    <source>
        <strain evidence="9">PI 553951</strain>
    </source>
</reference>
<feature type="compositionally biased region" description="Basic and acidic residues" evidence="8">
    <location>
        <begin position="68"/>
        <end position="82"/>
    </location>
</feature>
<evidence type="ECO:0000256" key="5">
    <source>
        <dbReference type="ARBA" id="ARBA00023054"/>
    </source>
</evidence>
<keyword evidence="10" id="KW-1185">Reference proteome</keyword>
<feature type="compositionally biased region" description="Basic residues" evidence="8">
    <location>
        <begin position="46"/>
        <end position="56"/>
    </location>
</feature>
<dbReference type="GO" id="GO:0000139">
    <property type="term" value="C:Golgi membrane"/>
    <property type="evidence" value="ECO:0007669"/>
    <property type="project" value="UniProtKB-SubCell"/>
</dbReference>
<evidence type="ECO:0000256" key="1">
    <source>
        <dbReference type="ARBA" id="ARBA00004194"/>
    </source>
</evidence>
<comment type="subcellular location">
    <subcellularLocation>
        <location evidence="1">Golgi apparatus membrane</location>
        <topology evidence="1">Single-pass membrane protein</topology>
    </subcellularLocation>
</comment>
<dbReference type="PANTHER" id="PTHR13815:SF7">
    <property type="entry name" value="GOLGIN SUBFAMILY A MEMBER 5"/>
    <property type="match status" value="1"/>
</dbReference>
<evidence type="ECO:0008006" key="11">
    <source>
        <dbReference type="Google" id="ProtNLM"/>
    </source>
</evidence>
<keyword evidence="2" id="KW-0812">Transmembrane</keyword>
<evidence type="ECO:0000256" key="6">
    <source>
        <dbReference type="ARBA" id="ARBA00023136"/>
    </source>
</evidence>
<proteinExistence type="predicted"/>
<sequence>MASWLKAAEDLFEVVDRRAKLVVNELSDEQLASQSLDSNGQGSQAKRTKKKTKAQKRQSISESPETISHNKIESTETSDSAREQINILSPQVDTTPEKGSDVHLNDNDGTPYENSMIQRINKQQQDLEKDSTASIPSTETPGIGVSETDAGQLEASQFLLIRKLSHQLQMYKNKDQLEEAQGLLKTAVSTGQSKEARFVHGLSSRLQEYKSENAQLEELLVSERELSSHMRLT</sequence>
<organism evidence="9 10">
    <name type="scientific">Rubus argutus</name>
    <name type="common">Southern blackberry</name>
    <dbReference type="NCBI Taxonomy" id="59490"/>
    <lineage>
        <taxon>Eukaryota</taxon>
        <taxon>Viridiplantae</taxon>
        <taxon>Streptophyta</taxon>
        <taxon>Embryophyta</taxon>
        <taxon>Tracheophyta</taxon>
        <taxon>Spermatophyta</taxon>
        <taxon>Magnoliopsida</taxon>
        <taxon>eudicotyledons</taxon>
        <taxon>Gunneridae</taxon>
        <taxon>Pentapetalae</taxon>
        <taxon>rosids</taxon>
        <taxon>fabids</taxon>
        <taxon>Rosales</taxon>
        <taxon>Rosaceae</taxon>
        <taxon>Rosoideae</taxon>
        <taxon>Rosoideae incertae sedis</taxon>
        <taxon>Rubus</taxon>
    </lineage>
</organism>
<feature type="coiled-coil region" evidence="7">
    <location>
        <begin position="199"/>
        <end position="226"/>
    </location>
</feature>
<evidence type="ECO:0000256" key="7">
    <source>
        <dbReference type="SAM" id="Coils"/>
    </source>
</evidence>
<comment type="caution">
    <text evidence="9">The sequence shown here is derived from an EMBL/GenBank/DDBJ whole genome shotgun (WGS) entry which is preliminary data.</text>
</comment>
<evidence type="ECO:0000313" key="9">
    <source>
        <dbReference type="EMBL" id="KAK9947802.1"/>
    </source>
</evidence>
<dbReference type="GO" id="GO:0031985">
    <property type="term" value="C:Golgi cisterna"/>
    <property type="evidence" value="ECO:0007669"/>
    <property type="project" value="TreeGrafter"/>
</dbReference>